<evidence type="ECO:0000256" key="4">
    <source>
        <dbReference type="ARBA" id="ARBA00022801"/>
    </source>
</evidence>
<feature type="binding site" evidence="8">
    <location>
        <position position="8"/>
    </location>
    <ligand>
        <name>Mg(2+)</name>
        <dbReference type="ChEBI" id="CHEBI:18420"/>
    </ligand>
</feature>
<evidence type="ECO:0000256" key="2">
    <source>
        <dbReference type="ARBA" id="ARBA00008541"/>
    </source>
</evidence>
<dbReference type="NCBIfam" id="TIGR01489">
    <property type="entry name" value="DKMTPPase-SF"/>
    <property type="match status" value="1"/>
</dbReference>
<proteinExistence type="inferred from homology"/>
<dbReference type="PANTHER" id="PTHR20889:SF12">
    <property type="entry name" value="LP01149P"/>
    <property type="match status" value="1"/>
</dbReference>
<dbReference type="InterPro" id="IPR016965">
    <property type="entry name" value="Pase_PHOSPHO-typ"/>
</dbReference>
<dbReference type="InterPro" id="IPR023214">
    <property type="entry name" value="HAD_sf"/>
</dbReference>
<dbReference type="NCBIfam" id="TIGR01488">
    <property type="entry name" value="HAD-SF-IB"/>
    <property type="match status" value="1"/>
</dbReference>
<evidence type="ECO:0000256" key="7">
    <source>
        <dbReference type="PIRSR" id="PIRSR031051-2"/>
    </source>
</evidence>
<feature type="binding site" evidence="7">
    <location>
        <position position="95"/>
    </location>
    <ligand>
        <name>substrate</name>
    </ligand>
</feature>
<dbReference type="Gene3D" id="3.40.50.1000">
    <property type="entry name" value="HAD superfamily/HAD-like"/>
    <property type="match status" value="1"/>
</dbReference>
<keyword evidence="3 8" id="KW-0479">Metal-binding</keyword>
<dbReference type="InterPro" id="IPR036412">
    <property type="entry name" value="HAD-like_sf"/>
</dbReference>
<evidence type="ECO:0000256" key="3">
    <source>
        <dbReference type="ARBA" id="ARBA00022723"/>
    </source>
</evidence>
<dbReference type="Pfam" id="PF06888">
    <property type="entry name" value="Put_Phosphatase"/>
    <property type="match status" value="1"/>
</dbReference>
<evidence type="ECO:0000256" key="1">
    <source>
        <dbReference type="ARBA" id="ARBA00001946"/>
    </source>
</evidence>
<feature type="active site" description="Nucleophile" evidence="6">
    <location>
        <position position="8"/>
    </location>
</feature>
<dbReference type="Proteomes" id="UP000663880">
    <property type="component" value="Unassembled WGS sequence"/>
</dbReference>
<comment type="similarity">
    <text evidence="2">Belongs to the HAD-like hydrolase superfamily. PHOSPHO family.</text>
</comment>
<evidence type="ECO:0000313" key="10">
    <source>
        <dbReference type="Proteomes" id="UP000663880"/>
    </source>
</evidence>
<evidence type="ECO:0000256" key="5">
    <source>
        <dbReference type="ARBA" id="ARBA00022842"/>
    </source>
</evidence>
<keyword evidence="5 8" id="KW-0460">Magnesium</keyword>
<gene>
    <name evidence="9" type="ORF">PMACD_LOCUS14582</name>
</gene>
<organism evidence="9 10">
    <name type="scientific">Pieris macdunnoughi</name>
    <dbReference type="NCBI Taxonomy" id="345717"/>
    <lineage>
        <taxon>Eukaryota</taxon>
        <taxon>Metazoa</taxon>
        <taxon>Ecdysozoa</taxon>
        <taxon>Arthropoda</taxon>
        <taxon>Hexapoda</taxon>
        <taxon>Insecta</taxon>
        <taxon>Pterygota</taxon>
        <taxon>Neoptera</taxon>
        <taxon>Endopterygota</taxon>
        <taxon>Lepidoptera</taxon>
        <taxon>Glossata</taxon>
        <taxon>Ditrysia</taxon>
        <taxon>Papilionoidea</taxon>
        <taxon>Pieridae</taxon>
        <taxon>Pierinae</taxon>
        <taxon>Pieris</taxon>
    </lineage>
</organism>
<feature type="active site" description="Proton donor" evidence="6">
    <location>
        <position position="10"/>
    </location>
</feature>
<dbReference type="SUPFAM" id="SSF56784">
    <property type="entry name" value="HAD-like"/>
    <property type="match status" value="1"/>
</dbReference>
<accession>A0A821XBJ8</accession>
<evidence type="ECO:0000313" key="9">
    <source>
        <dbReference type="EMBL" id="CAF4939338.1"/>
    </source>
</evidence>
<evidence type="ECO:0000256" key="8">
    <source>
        <dbReference type="PIRSR" id="PIRSR031051-3"/>
    </source>
</evidence>
<feature type="binding site" evidence="8">
    <location>
        <position position="10"/>
    </location>
    <ligand>
        <name>Mg(2+)</name>
        <dbReference type="ChEBI" id="CHEBI:18420"/>
    </ligand>
</feature>
<keyword evidence="4" id="KW-0378">Hydrolase</keyword>
<feature type="binding site" evidence="8">
    <location>
        <position position="170"/>
    </location>
    <ligand>
        <name>Mg(2+)</name>
        <dbReference type="ChEBI" id="CHEBI:18420"/>
    </ligand>
</feature>
<evidence type="ECO:0008006" key="11">
    <source>
        <dbReference type="Google" id="ProtNLM"/>
    </source>
</evidence>
<comment type="caution">
    <text evidence="9">The sequence shown here is derived from an EMBL/GenBank/DDBJ whole genome shotgun (WGS) entry which is preliminary data.</text>
</comment>
<dbReference type="InterPro" id="IPR006384">
    <property type="entry name" value="HAD_hydro_PyrdxlP_Pase-like"/>
</dbReference>
<keyword evidence="10" id="KW-1185">Reference proteome</keyword>
<comment type="cofactor">
    <cofactor evidence="1 8">
        <name>Mg(2+)</name>
        <dbReference type="ChEBI" id="CHEBI:18420"/>
    </cofactor>
</comment>
<dbReference type="PIRSF" id="PIRSF031051">
    <property type="entry name" value="PyrdxlP_Pase_PHOSPHO2"/>
    <property type="match status" value="1"/>
</dbReference>
<protein>
    <recommendedName>
        <fullName evidence="11">Pyridoxal phosphate phosphatase PHOSPHO2</fullName>
    </recommendedName>
</protein>
<dbReference type="GO" id="GO:0016791">
    <property type="term" value="F:phosphatase activity"/>
    <property type="evidence" value="ECO:0007669"/>
    <property type="project" value="InterPro"/>
</dbReference>
<sequence>MAKLAVFDFDHTIVDEDSDATIITRLREKRPPPEYDSGTRDWTPYMSDVFEHAFSAGFHPSDILDSIASMPPTPGMRELITTLAEQGWDVAILTDANTVFVNHWIKTNELQDAITTIITNRAFWQNDRLFIEPCMRQTSCRLCPSNLCKSIALAQLCKNKNYTRIVYSGDGRNDFCPSTKLLSNGTVFPRKGYPLDELIKKTLATPEPQIKAKVVPWIDAYTIINELFPK</sequence>
<dbReference type="GO" id="GO:0046872">
    <property type="term" value="F:metal ion binding"/>
    <property type="evidence" value="ECO:0007669"/>
    <property type="project" value="UniProtKB-KW"/>
</dbReference>
<dbReference type="PANTHER" id="PTHR20889">
    <property type="entry name" value="PHOSPHATASE, ORPHAN 1, 2"/>
    <property type="match status" value="1"/>
</dbReference>
<dbReference type="EMBL" id="CAJOBZ010000066">
    <property type="protein sequence ID" value="CAF4939338.1"/>
    <property type="molecule type" value="Genomic_DNA"/>
</dbReference>
<evidence type="ECO:0000256" key="6">
    <source>
        <dbReference type="PIRSR" id="PIRSR031051-1"/>
    </source>
</evidence>
<name>A0A821XBJ8_9NEOP</name>
<reference evidence="9" key="1">
    <citation type="submission" date="2021-02" db="EMBL/GenBank/DDBJ databases">
        <authorList>
            <person name="Steward A R."/>
        </authorList>
    </citation>
    <scope>NUCLEOTIDE SEQUENCE</scope>
</reference>
<feature type="binding site" evidence="7">
    <location>
        <position position="19"/>
    </location>
    <ligand>
        <name>substrate</name>
    </ligand>
</feature>
<dbReference type="OrthoDB" id="10267182at2759"/>
<dbReference type="AlphaFoldDB" id="A0A821XBJ8"/>